<organism evidence="3 4">
    <name type="scientific">Mumia zhuanghuii</name>
    <dbReference type="NCBI Taxonomy" id="2585211"/>
    <lineage>
        <taxon>Bacteria</taxon>
        <taxon>Bacillati</taxon>
        <taxon>Actinomycetota</taxon>
        <taxon>Actinomycetes</taxon>
        <taxon>Propionibacteriales</taxon>
        <taxon>Nocardioidaceae</taxon>
        <taxon>Mumia</taxon>
    </lineage>
</organism>
<evidence type="ECO:0000313" key="4">
    <source>
        <dbReference type="Proteomes" id="UP000307768"/>
    </source>
</evidence>
<dbReference type="Proteomes" id="UP000307768">
    <property type="component" value="Unassembled WGS sequence"/>
</dbReference>
<name>A0A5Q6S304_9ACTN</name>
<feature type="transmembrane region" description="Helical" evidence="1">
    <location>
        <begin position="64"/>
        <end position="85"/>
    </location>
</feature>
<dbReference type="SUPFAM" id="SSF56219">
    <property type="entry name" value="DNase I-like"/>
    <property type="match status" value="1"/>
</dbReference>
<proteinExistence type="predicted"/>
<feature type="domain" description="Endonuclease/exonuclease/phosphatase" evidence="2">
    <location>
        <begin position="100"/>
        <end position="310"/>
    </location>
</feature>
<dbReference type="InterPro" id="IPR005135">
    <property type="entry name" value="Endo/exonuclease/phosphatase"/>
</dbReference>
<dbReference type="RefSeq" id="WP_149767535.1">
    <property type="nucleotide sequence ID" value="NZ_VDFQ02000001.1"/>
</dbReference>
<reference evidence="3 4" key="1">
    <citation type="submission" date="2019-09" db="EMBL/GenBank/DDBJ databases">
        <title>Mumia zhuanghuii sp. nov. isolated from the intestinal contents of plateau pika (Ochotona curzoniae) in the Qinghai-Tibet plateau of China.</title>
        <authorList>
            <person name="Tian Z."/>
        </authorList>
    </citation>
    <scope>NUCLEOTIDE SEQUENCE [LARGE SCALE GENOMIC DNA]</scope>
    <source>
        <strain evidence="4">350</strain>
    </source>
</reference>
<feature type="transmembrane region" description="Helical" evidence="1">
    <location>
        <begin position="7"/>
        <end position="25"/>
    </location>
</feature>
<accession>A0A5Q6S304</accession>
<dbReference type="InterPro" id="IPR036691">
    <property type="entry name" value="Endo/exonu/phosph_ase_sf"/>
</dbReference>
<evidence type="ECO:0000313" key="3">
    <source>
        <dbReference type="EMBL" id="KAA1424591.1"/>
    </source>
</evidence>
<keyword evidence="1" id="KW-0812">Transmembrane</keyword>
<evidence type="ECO:0000256" key="1">
    <source>
        <dbReference type="SAM" id="Phobius"/>
    </source>
</evidence>
<gene>
    <name evidence="3" type="ORF">FE697_001295</name>
</gene>
<feature type="transmembrane region" description="Helical" evidence="1">
    <location>
        <begin position="37"/>
        <end position="57"/>
    </location>
</feature>
<sequence length="320" mass="34101">MHTVLRLAARGLPVALAVALAMRWLDVTARGTVPAVQALAPLWVVLTALGVVTVMVVRRWRVLAWYAPAALLAAYVAATTLTHAGGAVDSRTPGRDFTLASLNADYGEADPAAVVRLVDERRVDALVLLEADADYLAALDAAGMQRLMPFRVHSGRDNPVAGSMILAGEPLAAVIAPAEPGPYEFEQPAADLVVGNRLVRIRAVHPWPPILGGASAWRRQLDHLRIWAGSQPEGVPVVLAGDFNASADHPVFRRLSDGFIDAVDAAGPRLAPTWPRGLSLVPPFVTLDHILSRGARPYVADTFTIEGTDHAGVIARLRVP</sequence>
<dbReference type="Pfam" id="PF03372">
    <property type="entry name" value="Exo_endo_phos"/>
    <property type="match status" value="1"/>
</dbReference>
<dbReference type="Gene3D" id="3.60.10.10">
    <property type="entry name" value="Endonuclease/exonuclease/phosphatase"/>
    <property type="match status" value="1"/>
</dbReference>
<keyword evidence="1" id="KW-1133">Transmembrane helix</keyword>
<protein>
    <recommendedName>
        <fullName evidence="2">Endonuclease/exonuclease/phosphatase domain-containing protein</fullName>
    </recommendedName>
</protein>
<evidence type="ECO:0000259" key="2">
    <source>
        <dbReference type="Pfam" id="PF03372"/>
    </source>
</evidence>
<dbReference type="AlphaFoldDB" id="A0A5Q6S304"/>
<keyword evidence="1" id="KW-0472">Membrane</keyword>
<dbReference type="EMBL" id="VDFQ02000001">
    <property type="protein sequence ID" value="KAA1424591.1"/>
    <property type="molecule type" value="Genomic_DNA"/>
</dbReference>
<dbReference type="OrthoDB" id="2340043at2"/>
<dbReference type="GO" id="GO:0003824">
    <property type="term" value="F:catalytic activity"/>
    <property type="evidence" value="ECO:0007669"/>
    <property type="project" value="InterPro"/>
</dbReference>
<comment type="caution">
    <text evidence="3">The sequence shown here is derived from an EMBL/GenBank/DDBJ whole genome shotgun (WGS) entry which is preliminary data.</text>
</comment>